<dbReference type="PANTHER" id="PTHR47957">
    <property type="entry name" value="ATP-DEPENDENT HELICASE HRQ1"/>
    <property type="match status" value="1"/>
</dbReference>
<evidence type="ECO:0000313" key="8">
    <source>
        <dbReference type="Proteomes" id="UP001060771"/>
    </source>
</evidence>
<dbReference type="PROSITE" id="PS51192">
    <property type="entry name" value="HELICASE_ATP_BIND_1"/>
    <property type="match status" value="1"/>
</dbReference>
<feature type="domain" description="Helicase C-terminal" evidence="4">
    <location>
        <begin position="278"/>
        <end position="426"/>
    </location>
</feature>
<dbReference type="InterPro" id="IPR011545">
    <property type="entry name" value="DEAD/DEAH_box_helicase_dom"/>
</dbReference>
<dbReference type="InterPro" id="IPR027417">
    <property type="entry name" value="P-loop_NTPase"/>
</dbReference>
<dbReference type="GO" id="GO:0006289">
    <property type="term" value="P:nucleotide-excision repair"/>
    <property type="evidence" value="ECO:0007669"/>
    <property type="project" value="TreeGrafter"/>
</dbReference>
<dbReference type="EMBL" id="BMNM01000007">
    <property type="protein sequence ID" value="GGI80747.1"/>
    <property type="molecule type" value="Genomic_DNA"/>
</dbReference>
<keyword evidence="6" id="KW-0347">Helicase</keyword>
<reference evidence="5" key="4">
    <citation type="journal article" date="2023" name="Microbiol. Resour. Announc.">
        <title>Complete Genome Sequence of Vulcanisaeta souniana Strain IC-059, a Hyperthermophilic Archaeon Isolated from Hot Spring Water in Japan.</title>
        <authorList>
            <person name="Kato S."/>
            <person name="Itoh T."/>
            <person name="Wu L."/>
            <person name="Ma J."/>
            <person name="Ohkuma M."/>
        </authorList>
    </citation>
    <scope>NUCLEOTIDE SEQUENCE</scope>
    <source>
        <strain evidence="5">JCM 11219</strain>
    </source>
</reference>
<dbReference type="Pfam" id="PF00270">
    <property type="entry name" value="DEAD"/>
    <property type="match status" value="1"/>
</dbReference>
<dbReference type="Proteomes" id="UP000657075">
    <property type="component" value="Unassembled WGS sequence"/>
</dbReference>
<evidence type="ECO:0000256" key="1">
    <source>
        <dbReference type="ARBA" id="ARBA00022741"/>
    </source>
</evidence>
<reference evidence="6" key="2">
    <citation type="submission" date="2020-09" db="EMBL/GenBank/DDBJ databases">
        <authorList>
            <person name="Sun Q."/>
            <person name="Ohkuma M."/>
        </authorList>
    </citation>
    <scope>NUCLEOTIDE SEQUENCE</scope>
    <source>
        <strain evidence="6">JCM 11219</strain>
    </source>
</reference>
<dbReference type="CDD" id="cd18797">
    <property type="entry name" value="SF2_C_Hrq"/>
    <property type="match status" value="1"/>
</dbReference>
<evidence type="ECO:0000313" key="7">
    <source>
        <dbReference type="Proteomes" id="UP000657075"/>
    </source>
</evidence>
<dbReference type="InterPro" id="IPR018973">
    <property type="entry name" value="MZB"/>
</dbReference>
<keyword evidence="8" id="KW-1185">Reference proteome</keyword>
<dbReference type="OrthoDB" id="36796at2157"/>
<reference evidence="8" key="3">
    <citation type="submission" date="2022-09" db="EMBL/GenBank/DDBJ databases">
        <title>Complete genome sequence of Vulcanisaeta souniana.</title>
        <authorList>
            <person name="Kato S."/>
            <person name="Itoh T."/>
            <person name="Ohkuma M."/>
        </authorList>
    </citation>
    <scope>NUCLEOTIDE SEQUENCE [LARGE SCALE GENOMIC DNA]</scope>
    <source>
        <strain evidence="8">JCM 11219</strain>
    </source>
</reference>
<dbReference type="EMBL" id="AP026830">
    <property type="protein sequence ID" value="BDR91098.1"/>
    <property type="molecule type" value="Genomic_DNA"/>
</dbReference>
<dbReference type="Gene3D" id="3.40.50.300">
    <property type="entry name" value="P-loop containing nucleotide triphosphate hydrolases"/>
    <property type="match status" value="2"/>
</dbReference>
<dbReference type="Proteomes" id="UP001060771">
    <property type="component" value="Chromosome"/>
</dbReference>
<dbReference type="PANTHER" id="PTHR47957:SF3">
    <property type="entry name" value="ATP-DEPENDENT HELICASE HRQ1"/>
    <property type="match status" value="1"/>
</dbReference>
<dbReference type="SUPFAM" id="SSF52540">
    <property type="entry name" value="P-loop containing nucleoside triphosphate hydrolases"/>
    <property type="match status" value="1"/>
</dbReference>
<dbReference type="SMART" id="SM00490">
    <property type="entry name" value="HELICc"/>
    <property type="match status" value="1"/>
</dbReference>
<dbReference type="GO" id="GO:0003676">
    <property type="term" value="F:nucleic acid binding"/>
    <property type="evidence" value="ECO:0007669"/>
    <property type="project" value="InterPro"/>
</dbReference>
<dbReference type="AlphaFoldDB" id="A0A830EGJ4"/>
<evidence type="ECO:0000313" key="6">
    <source>
        <dbReference type="EMBL" id="GGI80747.1"/>
    </source>
</evidence>
<keyword evidence="6" id="KW-0378">Hydrolase</keyword>
<evidence type="ECO:0000259" key="3">
    <source>
        <dbReference type="PROSITE" id="PS51192"/>
    </source>
</evidence>
<gene>
    <name evidence="6" type="ORF">GCM10007112_17000</name>
    <name evidence="5" type="ORF">Vsou_01910</name>
</gene>
<dbReference type="RefSeq" id="WP_188603561.1">
    <property type="nucleotide sequence ID" value="NZ_AP026830.1"/>
</dbReference>
<proteinExistence type="predicted"/>
<sequence length="761" mass="85819">MIRSDRLVVAKFMLEDEFIGELGSDRSRILLYVHEEKPVEPSYGPSVDSLDLPRELIGKLRGAGVDRLYEFQWDAYQAITGGRHTVIMAGTGVGKTEAFLLPLISLMDKEGVKVMIMYPTKALARDQLLRMQRYLSAINVSVMPYDGDTPSDVRSRVYSSPPDILITNPDMVSEALTHVSKFKDVLRGYRVMVLDDFHVYNGVFGAHVHYVLKRVRRFMRDWQFIVSTATVGNPLDFARDLLSAEDLVLVRGPEGRRGLTRHMLVSPIRRGRLAEAAELARMCVRRGMKCLMFADSHRFVELVKRHADRAGFGDRVRVHRAGLTIEERHEVEDGFKEGKYLVLLSTPTLEMGIDVGDIDVAVMATIPPSYSKYLQRSGRVGRRGQRAYVIQVLGDDPMSTYYSSNPHEFYTRKPEDLYVEWRNDEIARRHCLLMAYERPVKVGSVDDYCEEVLRLLVNEGLVEARGNYYMVTDRGREVARAIHGIRGIGDVVKIVSDDKRVVGYRELPTALRELHDGAVYLHGGRVYEVRSLDMGSRTAHVRRLSSNYDFYTTALYNSEPRIDEVLEEGVINSVPYQYVKLTIKEVVHGYIVKRFSSGEVVEKRDLVEPLSYEFKTKGVVIYAPSITFSPFENMDVVERGRAYHATEHVIIMVGENVIGAGPTDLGGISYPTGHIIIYDSYPGGSGTAKMLLKRINDVLRISLDVLTHCTCADGCPKCVYSPYCGNDNHYLSRRNAIRVIDAIIKGAQSGITELPTGGSYD</sequence>
<accession>A0A830EGJ4</accession>
<dbReference type="GeneID" id="76205745"/>
<protein>
    <submittedName>
        <fullName evidence="6">ATP-dependent helicase</fullName>
    </submittedName>
</protein>
<dbReference type="Pfam" id="PF09369">
    <property type="entry name" value="MZB"/>
    <property type="match status" value="1"/>
</dbReference>
<dbReference type="InterPro" id="IPR014001">
    <property type="entry name" value="Helicase_ATP-bd"/>
</dbReference>
<evidence type="ECO:0000256" key="2">
    <source>
        <dbReference type="ARBA" id="ARBA00022840"/>
    </source>
</evidence>
<dbReference type="GO" id="GO:0036297">
    <property type="term" value="P:interstrand cross-link repair"/>
    <property type="evidence" value="ECO:0007669"/>
    <property type="project" value="TreeGrafter"/>
</dbReference>
<keyword evidence="2" id="KW-0067">ATP-binding</keyword>
<dbReference type="PROSITE" id="PS51194">
    <property type="entry name" value="HELICASE_CTER"/>
    <property type="match status" value="1"/>
</dbReference>
<name>A0A830EGJ4_9CREN</name>
<dbReference type="InterPro" id="IPR001650">
    <property type="entry name" value="Helicase_C-like"/>
</dbReference>
<dbReference type="SMART" id="SM00487">
    <property type="entry name" value="DEXDc"/>
    <property type="match status" value="1"/>
</dbReference>
<feature type="domain" description="Helicase ATP-binding" evidence="3">
    <location>
        <begin position="76"/>
        <end position="249"/>
    </location>
</feature>
<dbReference type="GO" id="GO:0005524">
    <property type="term" value="F:ATP binding"/>
    <property type="evidence" value="ECO:0007669"/>
    <property type="project" value="UniProtKB-KW"/>
</dbReference>
<keyword evidence="1" id="KW-0547">Nucleotide-binding</keyword>
<evidence type="ECO:0000259" key="4">
    <source>
        <dbReference type="PROSITE" id="PS51194"/>
    </source>
</evidence>
<evidence type="ECO:0000313" key="5">
    <source>
        <dbReference type="EMBL" id="BDR91098.1"/>
    </source>
</evidence>
<dbReference type="Pfam" id="PF00271">
    <property type="entry name" value="Helicase_C"/>
    <property type="match status" value="1"/>
</dbReference>
<reference evidence="6" key="1">
    <citation type="journal article" date="2014" name="Int. J. Syst. Evol. Microbiol.">
        <title>Complete genome sequence of Corynebacterium casei LMG S-19264T (=DSM 44701T), isolated from a smear-ripened cheese.</title>
        <authorList>
            <consortium name="US DOE Joint Genome Institute (JGI-PGF)"/>
            <person name="Walter F."/>
            <person name="Albersmeier A."/>
            <person name="Kalinowski J."/>
            <person name="Ruckert C."/>
        </authorList>
    </citation>
    <scope>NUCLEOTIDE SEQUENCE</scope>
    <source>
        <strain evidence="6">JCM 11219</strain>
    </source>
</reference>
<organism evidence="6 7">
    <name type="scientific">Vulcanisaeta souniana JCM 11219</name>
    <dbReference type="NCBI Taxonomy" id="1293586"/>
    <lineage>
        <taxon>Archaea</taxon>
        <taxon>Thermoproteota</taxon>
        <taxon>Thermoprotei</taxon>
        <taxon>Thermoproteales</taxon>
        <taxon>Thermoproteaceae</taxon>
        <taxon>Vulcanisaeta</taxon>
    </lineage>
</organism>
<dbReference type="GO" id="GO:0043138">
    <property type="term" value="F:3'-5' DNA helicase activity"/>
    <property type="evidence" value="ECO:0007669"/>
    <property type="project" value="TreeGrafter"/>
</dbReference>